<name>A0A099KRR7_COLPS</name>
<proteinExistence type="predicted"/>
<keyword evidence="1" id="KW-0808">Transferase</keyword>
<evidence type="ECO:0000313" key="1">
    <source>
        <dbReference type="EMBL" id="KGJ93196.1"/>
    </source>
</evidence>
<comment type="caution">
    <text evidence="1">The sequence shown here is derived from an EMBL/GenBank/DDBJ whole genome shotgun (WGS) entry which is preliminary data.</text>
</comment>
<protein>
    <submittedName>
        <fullName evidence="1">ATP-NAD/AcoX kinase</fullName>
    </submittedName>
</protein>
<dbReference type="InterPro" id="IPR011386">
    <property type="entry name" value="Put_ATP-NAD_kin"/>
</dbReference>
<dbReference type="PANTHER" id="PTHR40697:SF2">
    <property type="entry name" value="ATP-NAD KINASE-RELATED"/>
    <property type="match status" value="1"/>
</dbReference>
<dbReference type="EMBL" id="JQED01000015">
    <property type="protein sequence ID" value="KGJ93196.1"/>
    <property type="molecule type" value="Genomic_DNA"/>
</dbReference>
<dbReference type="SUPFAM" id="SSF111331">
    <property type="entry name" value="NAD kinase/diacylglycerol kinase-like"/>
    <property type="match status" value="1"/>
</dbReference>
<gene>
    <name evidence="1" type="ORF">ND2E_2662</name>
</gene>
<dbReference type="Pfam" id="PF01513">
    <property type="entry name" value="NAD_kinase"/>
    <property type="match status" value="1"/>
</dbReference>
<sequence>MKQFKLGFIINPIAGIGGSVALKGSDGMAMHALALGAKPQANARAALALEVLLPYKNDIVIYTANDLMGEQCARDLGFTVEVLYQTEQKHTESNDSQLTVEALLAHGVDIILFAGGDGTARDIANVVAREDDYQQVPVLGIPAGCKIHSGVYAITPKAAGRIIELMVNKELVTLTTGDVMDIDESLFREGIVKAKRYSEMKIPSELRYVQAVKSGGKESDELVLQDIAANVIEEMNDNDDRQFIIGSGSTTAFLMNELALDNTLLGVDIVSEQSLIDSDVTEEELYQAITAYDNISKLVITLIGGQGHVFGRGNQQLSPRIIRTILAQPGGSDNIIILATKAKLEALNNKPLISDTGDILLDQELSGFVPVTTGYKDQVLYPLASPQ</sequence>
<dbReference type="InterPro" id="IPR016064">
    <property type="entry name" value="NAD/diacylglycerol_kinase_sf"/>
</dbReference>
<dbReference type="InterPro" id="IPR002504">
    <property type="entry name" value="NADK"/>
</dbReference>
<evidence type="ECO:0000313" key="2">
    <source>
        <dbReference type="Proteomes" id="UP000029843"/>
    </source>
</evidence>
<dbReference type="OrthoDB" id="5511344at2"/>
<dbReference type="GO" id="GO:0006741">
    <property type="term" value="P:NADP+ biosynthetic process"/>
    <property type="evidence" value="ECO:0007669"/>
    <property type="project" value="InterPro"/>
</dbReference>
<accession>A0A099KRR7</accession>
<keyword evidence="1" id="KW-0418">Kinase</keyword>
<dbReference type="PATRIC" id="fig|28229.4.peg.1696"/>
<dbReference type="Pfam" id="PF20143">
    <property type="entry name" value="NAD_kinase_C"/>
    <property type="match status" value="1"/>
</dbReference>
<dbReference type="GO" id="GO:0051287">
    <property type="term" value="F:NAD binding"/>
    <property type="evidence" value="ECO:0007669"/>
    <property type="project" value="UniProtKB-ARBA"/>
</dbReference>
<dbReference type="InterPro" id="IPR017438">
    <property type="entry name" value="ATP-NAD_kinase_N"/>
</dbReference>
<dbReference type="GO" id="GO:0005524">
    <property type="term" value="F:ATP binding"/>
    <property type="evidence" value="ECO:0007669"/>
    <property type="project" value="UniProtKB-ARBA"/>
</dbReference>
<dbReference type="AlphaFoldDB" id="A0A099KRR7"/>
<dbReference type="RefSeq" id="WP_033093397.1">
    <property type="nucleotide sequence ID" value="NZ_JQED01000015.1"/>
</dbReference>
<organism evidence="1 2">
    <name type="scientific">Colwellia psychrerythraea</name>
    <name type="common">Vibrio psychroerythus</name>
    <dbReference type="NCBI Taxonomy" id="28229"/>
    <lineage>
        <taxon>Bacteria</taxon>
        <taxon>Pseudomonadati</taxon>
        <taxon>Pseudomonadota</taxon>
        <taxon>Gammaproteobacteria</taxon>
        <taxon>Alteromonadales</taxon>
        <taxon>Colwelliaceae</taxon>
        <taxon>Colwellia</taxon>
    </lineage>
</organism>
<dbReference type="GO" id="GO:0003951">
    <property type="term" value="F:NAD+ kinase activity"/>
    <property type="evidence" value="ECO:0007669"/>
    <property type="project" value="InterPro"/>
</dbReference>
<dbReference type="PANTHER" id="PTHR40697">
    <property type="entry name" value="ACETOIN CATABOLISM PROTEIN X"/>
    <property type="match status" value="1"/>
</dbReference>
<dbReference type="Gene3D" id="3.40.50.10330">
    <property type="entry name" value="Probable inorganic polyphosphate/atp-NAD kinase, domain 1"/>
    <property type="match status" value="1"/>
</dbReference>
<dbReference type="Proteomes" id="UP000029843">
    <property type="component" value="Unassembled WGS sequence"/>
</dbReference>
<dbReference type="InterPro" id="IPR039065">
    <property type="entry name" value="AcoX-like"/>
</dbReference>
<dbReference type="PIRSF" id="PIRSF016907">
    <property type="entry name" value="Kin_ATP-NAD"/>
    <property type="match status" value="1"/>
</dbReference>
<reference evidence="1 2" key="1">
    <citation type="submission" date="2014-08" db="EMBL/GenBank/DDBJ databases">
        <title>Genomic and Phenotypic Diversity of Colwellia psychrerythraea strains from Disparate Marine Basins.</title>
        <authorList>
            <person name="Techtmann S.M."/>
            <person name="Stelling S.C."/>
            <person name="Utturkar S.M."/>
            <person name="Alshibli N."/>
            <person name="Harris A."/>
            <person name="Brown S.D."/>
            <person name="Hazen T.C."/>
        </authorList>
    </citation>
    <scope>NUCLEOTIDE SEQUENCE [LARGE SCALE GENOMIC DNA]</scope>
    <source>
        <strain evidence="1 2">ND2E</strain>
    </source>
</reference>